<dbReference type="Gene3D" id="3.30.420.10">
    <property type="entry name" value="Ribonuclease H-like superfamily/Ribonuclease H"/>
    <property type="match status" value="1"/>
</dbReference>
<dbReference type="GO" id="GO:0015074">
    <property type="term" value="P:DNA integration"/>
    <property type="evidence" value="ECO:0007669"/>
    <property type="project" value="InterPro"/>
</dbReference>
<dbReference type="Pfam" id="PF22936">
    <property type="entry name" value="Pol_BBD"/>
    <property type="match status" value="1"/>
</dbReference>
<dbReference type="InterPro" id="IPR054722">
    <property type="entry name" value="PolX-like_BBD"/>
</dbReference>
<dbReference type="InterPro" id="IPR012337">
    <property type="entry name" value="RNaseH-like_sf"/>
</dbReference>
<dbReference type="GO" id="GO:0008270">
    <property type="term" value="F:zinc ion binding"/>
    <property type="evidence" value="ECO:0007669"/>
    <property type="project" value="UniProtKB-KW"/>
</dbReference>
<dbReference type="AlphaFoldDB" id="A0AAD8M1F0"/>
<proteinExistence type="predicted"/>
<dbReference type="InterPro" id="IPR039537">
    <property type="entry name" value="Retrotran_Ty1/copia-like"/>
</dbReference>
<dbReference type="InterPro" id="IPR001584">
    <property type="entry name" value="Integrase_cat-core"/>
</dbReference>
<feature type="domain" description="Integrase catalytic" evidence="5">
    <location>
        <begin position="944"/>
        <end position="1088"/>
    </location>
</feature>
<keyword evidence="2" id="KW-0863">Zinc-finger</keyword>
<dbReference type="PROSITE" id="PS50994">
    <property type="entry name" value="INTEGRASE"/>
    <property type="match status" value="1"/>
</dbReference>
<keyword evidence="1" id="KW-0645">Protease</keyword>
<evidence type="ECO:0000256" key="1">
    <source>
        <dbReference type="ARBA" id="ARBA00022670"/>
    </source>
</evidence>
<dbReference type="Gene3D" id="4.10.60.10">
    <property type="entry name" value="Zinc finger, CCHC-type"/>
    <property type="match status" value="1"/>
</dbReference>
<dbReference type="GO" id="GO:0006508">
    <property type="term" value="P:proteolysis"/>
    <property type="evidence" value="ECO:0007669"/>
    <property type="project" value="UniProtKB-KW"/>
</dbReference>
<dbReference type="SUPFAM" id="SSF57756">
    <property type="entry name" value="Retrovirus zinc finger-like domains"/>
    <property type="match status" value="1"/>
</dbReference>
<keyword evidence="1" id="KW-0378">Hydrolase</keyword>
<keyword evidence="7" id="KW-1185">Reference proteome</keyword>
<evidence type="ECO:0000313" key="7">
    <source>
        <dbReference type="Proteomes" id="UP001237642"/>
    </source>
</evidence>
<dbReference type="PROSITE" id="PS50158">
    <property type="entry name" value="ZF_CCHC"/>
    <property type="match status" value="1"/>
</dbReference>
<evidence type="ECO:0000259" key="5">
    <source>
        <dbReference type="PROSITE" id="PS50994"/>
    </source>
</evidence>
<dbReference type="Proteomes" id="UP001237642">
    <property type="component" value="Unassembled WGS sequence"/>
</dbReference>
<dbReference type="Pfam" id="PF14223">
    <property type="entry name" value="Retrotran_gag_2"/>
    <property type="match status" value="1"/>
</dbReference>
<accession>A0AAD8M1F0</accession>
<dbReference type="GO" id="GO:0003676">
    <property type="term" value="F:nucleic acid binding"/>
    <property type="evidence" value="ECO:0007669"/>
    <property type="project" value="InterPro"/>
</dbReference>
<reference evidence="6" key="2">
    <citation type="submission" date="2023-05" db="EMBL/GenBank/DDBJ databases">
        <authorList>
            <person name="Schelkunov M.I."/>
        </authorList>
    </citation>
    <scope>NUCLEOTIDE SEQUENCE</scope>
    <source>
        <strain evidence="6">Hsosn_3</strain>
        <tissue evidence="6">Leaf</tissue>
    </source>
</reference>
<feature type="compositionally biased region" description="Basic and acidic residues" evidence="3">
    <location>
        <begin position="216"/>
        <end position="226"/>
    </location>
</feature>
<dbReference type="SUPFAM" id="SSF53098">
    <property type="entry name" value="Ribonuclease H-like"/>
    <property type="match status" value="1"/>
</dbReference>
<keyword evidence="2" id="KW-0862">Zinc</keyword>
<protein>
    <submittedName>
        <fullName evidence="6">Uncharacterized protein</fullName>
    </submittedName>
</protein>
<organism evidence="6 7">
    <name type="scientific">Heracleum sosnowskyi</name>
    <dbReference type="NCBI Taxonomy" id="360622"/>
    <lineage>
        <taxon>Eukaryota</taxon>
        <taxon>Viridiplantae</taxon>
        <taxon>Streptophyta</taxon>
        <taxon>Embryophyta</taxon>
        <taxon>Tracheophyta</taxon>
        <taxon>Spermatophyta</taxon>
        <taxon>Magnoliopsida</taxon>
        <taxon>eudicotyledons</taxon>
        <taxon>Gunneridae</taxon>
        <taxon>Pentapetalae</taxon>
        <taxon>asterids</taxon>
        <taxon>campanulids</taxon>
        <taxon>Apiales</taxon>
        <taxon>Apiaceae</taxon>
        <taxon>Apioideae</taxon>
        <taxon>apioid superclade</taxon>
        <taxon>Tordylieae</taxon>
        <taxon>Tordyliinae</taxon>
        <taxon>Heracleum</taxon>
    </lineage>
</organism>
<gene>
    <name evidence="6" type="ORF">POM88_049164</name>
</gene>
<comment type="caution">
    <text evidence="6">The sequence shown here is derived from an EMBL/GenBank/DDBJ whole genome shotgun (WGS) entry which is preliminary data.</text>
</comment>
<name>A0AAD8M1F0_9APIA</name>
<evidence type="ECO:0000313" key="6">
    <source>
        <dbReference type="EMBL" id="KAK1355908.1"/>
    </source>
</evidence>
<dbReference type="InterPro" id="IPR025724">
    <property type="entry name" value="GAG-pre-integrase_dom"/>
</dbReference>
<keyword evidence="2" id="KW-0479">Metal-binding</keyword>
<dbReference type="PANTHER" id="PTHR42648">
    <property type="entry name" value="TRANSPOSASE, PUTATIVE-RELATED"/>
    <property type="match status" value="1"/>
</dbReference>
<feature type="region of interest" description="Disordered" evidence="3">
    <location>
        <begin position="199"/>
        <end position="231"/>
    </location>
</feature>
<dbReference type="Pfam" id="PF00665">
    <property type="entry name" value="rve"/>
    <property type="match status" value="1"/>
</dbReference>
<dbReference type="InterPro" id="IPR036397">
    <property type="entry name" value="RNaseH_sf"/>
</dbReference>
<evidence type="ECO:0000256" key="3">
    <source>
        <dbReference type="SAM" id="MobiDB-lite"/>
    </source>
</evidence>
<dbReference type="GO" id="GO:0008233">
    <property type="term" value="F:peptidase activity"/>
    <property type="evidence" value="ECO:0007669"/>
    <property type="project" value="UniProtKB-KW"/>
</dbReference>
<dbReference type="SMART" id="SM00343">
    <property type="entry name" value="ZnF_C2HC"/>
    <property type="match status" value="2"/>
</dbReference>
<sequence length="1088" mass="124432">MVKKDAGLKIPVLDKDNYFHWKVKMHLHLMSMDERYVDCIEKGPHVPMKFASRVGLPDDAEDVEIPKPVSEWTVEDVVEVHKDKRTMNILFNGLDQEMFDNVINCTTSKEVWDTVRTLCEGTEKVRENKMQLLIQQYEHFHFKRSLRNTQEYKDYTLERLYGTLKTYELEMEQDEEIEKVQKKGGSIVLIASVNQLEDDNEETAKATTSRASCRSDVSKGKGKMTEEEQEPANLDDLDEIDEHIAFLSRKFSKFKFKRNSEARPPRKDFRPSKNNWIETSKSKCFNCGMIGHFAGDCIKPKVEKGNRKFEPVDYKKKYFELLKQKEKAFMSQEYDWAGDGEDSDDDVEYVNLALMANNHEQEASSSSNQVTITNLSELSKEECDSAVNEMSTILYNLRVTLKSLTKENSRIKETNLLLSDRNAMLEAQLIEFEKMRCVSRDAKQELEKALKREEILKTQLEIEQKVIAKWKDSRNVASNIINVQGMESFCEQSWKKNKEKLGYAGETLESETESTNNNDHMLKVDTSTECKVSLTDEPSTDQAVSLTEKKKEELIRLNNKYGPVTKNFVQGESIKSKKVEKPVERANVGHLSNNQLKDKLEKIQVEVKGNKKNNRNGKVGINKHNNYTPDKYAPRKTCVNCGSVSHLSANCKSVKKTAIVKMPKPAMNVHMPTMPVMPNMFAPYAQFQNPYASMSFVPNPYMNMINMPQMPWNVNNMFVPPTMHVVNENVSNPQKSTPKVKVDLNQSEPKGDKRNLWYLDSGCSRHMTGDSTLLTEFQERAGPCIAFGDDSKGYTKGYVLISKENVIIDEVALVDGLKHNLLSISQLCDKGFLVTFSKEACVVSKGGDKNVVMTGFRRGNVYIADFSSTSPDTITCLFSKASKDESWLWHKKLSHLNFKVMNYLVRKDLASGIPQVEFSKDGLCDACQKGKQKKASFKSKTESSIVQQLELLHMDLFGPVNVMSISKKKYCLVIVDDFSRFTWTFFLHSKDEASEIIINHIKMVNNHPDFKVRRIRSDNGTEFKNSNMKMLCEENGILHEFSAARTPQQNGVVERKNRTLIEAARTMLDKSKLPTYFWAEAVNTACFT</sequence>
<feature type="domain" description="CCHC-type" evidence="4">
    <location>
        <begin position="283"/>
        <end position="297"/>
    </location>
</feature>
<evidence type="ECO:0000259" key="4">
    <source>
        <dbReference type="PROSITE" id="PS50158"/>
    </source>
</evidence>
<reference evidence="6" key="1">
    <citation type="submission" date="2023-02" db="EMBL/GenBank/DDBJ databases">
        <title>Genome of toxic invasive species Heracleum sosnowskyi carries increased number of genes despite the absence of recent whole-genome duplications.</title>
        <authorList>
            <person name="Schelkunov M."/>
            <person name="Shtratnikova V."/>
            <person name="Makarenko M."/>
            <person name="Klepikova A."/>
            <person name="Omelchenko D."/>
            <person name="Novikova G."/>
            <person name="Obukhova E."/>
            <person name="Bogdanov V."/>
            <person name="Penin A."/>
            <person name="Logacheva M."/>
        </authorList>
    </citation>
    <scope>NUCLEOTIDE SEQUENCE</scope>
    <source>
        <strain evidence="6">Hsosn_3</strain>
        <tissue evidence="6">Leaf</tissue>
    </source>
</reference>
<dbReference type="InterPro" id="IPR036875">
    <property type="entry name" value="Znf_CCHC_sf"/>
</dbReference>
<dbReference type="InterPro" id="IPR001878">
    <property type="entry name" value="Znf_CCHC"/>
</dbReference>
<dbReference type="Pfam" id="PF13976">
    <property type="entry name" value="gag_pre-integrs"/>
    <property type="match status" value="1"/>
</dbReference>
<dbReference type="EMBL" id="JAUIZM010000011">
    <property type="protein sequence ID" value="KAK1355908.1"/>
    <property type="molecule type" value="Genomic_DNA"/>
</dbReference>
<evidence type="ECO:0000256" key="2">
    <source>
        <dbReference type="PROSITE-ProRule" id="PRU00047"/>
    </source>
</evidence>
<dbReference type="PANTHER" id="PTHR42648:SF32">
    <property type="entry name" value="RIBONUCLEASE H-LIKE DOMAIN, GAG-PRE-INTEGRASE DOMAIN PROTEIN-RELATED"/>
    <property type="match status" value="1"/>
</dbReference>